<feature type="region of interest" description="Disordered" evidence="1">
    <location>
        <begin position="44"/>
        <end position="70"/>
    </location>
</feature>
<evidence type="ECO:0000256" key="2">
    <source>
        <dbReference type="SAM" id="Phobius"/>
    </source>
</evidence>
<proteinExistence type="predicted"/>
<gene>
    <name evidence="3" type="ORF">CYCCA115_LOCUS8795</name>
</gene>
<keyword evidence="2" id="KW-0812">Transmembrane</keyword>
<comment type="caution">
    <text evidence="3">The sequence shown here is derived from an EMBL/GenBank/DDBJ whole genome shotgun (WGS) entry which is preliminary data.</text>
</comment>
<feature type="transmembrane region" description="Helical" evidence="2">
    <location>
        <begin position="226"/>
        <end position="248"/>
    </location>
</feature>
<feature type="transmembrane region" description="Helical" evidence="2">
    <location>
        <begin position="311"/>
        <end position="329"/>
    </location>
</feature>
<dbReference type="AlphaFoldDB" id="A0AAD2FM17"/>
<organism evidence="3 4">
    <name type="scientific">Cylindrotheca closterium</name>
    <dbReference type="NCBI Taxonomy" id="2856"/>
    <lineage>
        <taxon>Eukaryota</taxon>
        <taxon>Sar</taxon>
        <taxon>Stramenopiles</taxon>
        <taxon>Ochrophyta</taxon>
        <taxon>Bacillariophyta</taxon>
        <taxon>Bacillariophyceae</taxon>
        <taxon>Bacillariophycidae</taxon>
        <taxon>Bacillariales</taxon>
        <taxon>Bacillariaceae</taxon>
        <taxon>Cylindrotheca</taxon>
    </lineage>
</organism>
<feature type="transmembrane region" description="Helical" evidence="2">
    <location>
        <begin position="139"/>
        <end position="159"/>
    </location>
</feature>
<evidence type="ECO:0000313" key="4">
    <source>
        <dbReference type="Proteomes" id="UP001295423"/>
    </source>
</evidence>
<accession>A0AAD2FM17</accession>
<evidence type="ECO:0000256" key="1">
    <source>
        <dbReference type="SAM" id="MobiDB-lite"/>
    </source>
</evidence>
<keyword evidence="2" id="KW-0472">Membrane</keyword>
<evidence type="ECO:0000313" key="3">
    <source>
        <dbReference type="EMBL" id="CAJ1944251.1"/>
    </source>
</evidence>
<keyword evidence="4" id="KW-1185">Reference proteome</keyword>
<reference evidence="3" key="1">
    <citation type="submission" date="2023-08" db="EMBL/GenBank/DDBJ databases">
        <authorList>
            <person name="Audoor S."/>
            <person name="Bilcke G."/>
        </authorList>
    </citation>
    <scope>NUCLEOTIDE SEQUENCE</scope>
</reference>
<sequence>MSSDEGHDEESATYNDKPQDGQEPLHILVADLQEKMLTVEAKLERYQDQGVRKRPSTSRPSLKEAPVATSMISMQMDLEPMDDDEDDEDDVAAFPHSTVSFLLLAKWPLCGHSPPEDAIECSQQGHVVRAKHRSRDYMCLPFWFSWGIVALQAGIYALALSNAIDITNPKNPLNIPVNVDPFTRTAELIAVAITVYTQNNIFQGLDLFVQNFKYIREVPGVTVYKYYLAALTQVNIGIFGIFVTFLIIMQSQEVVDLLLNFTAMEFVASLDDAAFDLAWRGFFGRAMKDTASVVAEVKYAPKDKHKWLRKWPLFVVLLVLMGCYALIRIMQDNRMFGDNEVYIQLHDDAIPWLSTLSGMYIGCYLPMADYSDIRERTDSSIGRIIYTKLPTDRCEGNWQNEHAAFFYCGESWVFAVGDDMMYPCDQWTLRSFKSSSANIDAYDILTHSTDPWFAKDEKNISKDGVLETVEFLASFVPSEHVDLLCNDLGSEGFAFNFPVYERLDIFIGDRPVYYADAELLENEINGEYIIYSGRRWLAIKEKYLNLDCISDCSRTFIDAPCRTECLRSFDLYASNYTVHLISDPLDLRTTADTWVPTDDLRWYAAEGHGRASKPHIVKKTLLQHIQDIPVVLEAGSAKNATNQQLAEMEELFVPSANLHCACDDKHEEDCHGILYCPDGGTKVWIDLKTDSHAHEIHFLVTELGYFHDTLVQASQMHPYFEWGDLKKEANGYEVLNDTGHFDWHHVQSGSFAHLEEYMYVSCLPKDKCGVVYFEDTFGDGIANPGSFEVYANGKALHSEGETELVSKKNCAYHFGETCETEVICSDRPLDVADFFATGF</sequence>
<feature type="region of interest" description="Disordered" evidence="1">
    <location>
        <begin position="1"/>
        <end position="25"/>
    </location>
</feature>
<dbReference type="EMBL" id="CAKOGP040001224">
    <property type="protein sequence ID" value="CAJ1944251.1"/>
    <property type="molecule type" value="Genomic_DNA"/>
</dbReference>
<protein>
    <submittedName>
        <fullName evidence="3">Uncharacterized protein</fullName>
    </submittedName>
</protein>
<keyword evidence="2" id="KW-1133">Transmembrane helix</keyword>
<name>A0AAD2FM17_9STRA</name>
<dbReference type="Proteomes" id="UP001295423">
    <property type="component" value="Unassembled WGS sequence"/>
</dbReference>